<evidence type="ECO:0000313" key="2">
    <source>
        <dbReference type="EMBL" id="QHT23634.1"/>
    </source>
</evidence>
<accession>A0A6C0E3L1</accession>
<organism evidence="2">
    <name type="scientific">viral metagenome</name>
    <dbReference type="NCBI Taxonomy" id="1070528"/>
    <lineage>
        <taxon>unclassified sequences</taxon>
        <taxon>metagenomes</taxon>
        <taxon>organismal metagenomes</taxon>
    </lineage>
</organism>
<dbReference type="AlphaFoldDB" id="A0A6C0E3L1"/>
<protein>
    <submittedName>
        <fullName evidence="2">Uncharacterized protein</fullName>
    </submittedName>
</protein>
<feature type="compositionally biased region" description="Low complexity" evidence="1">
    <location>
        <begin position="310"/>
        <end position="319"/>
    </location>
</feature>
<feature type="region of interest" description="Disordered" evidence="1">
    <location>
        <begin position="242"/>
        <end position="297"/>
    </location>
</feature>
<sequence>MAEMITPASNFVSNDIKYTSPKANTSGGKAINILNKNTNSTLRLSTPLMLTWGASDYVDQNGQGNGKYEMSLQFPNDEYKNEDTDLFLKNMKELEDKIKADALMYSKEWFGKKHPNAEVINALWTPMLKYSKDKNSGDYDVTKPPRLVVKLPLWEGVWRCEIYDVDQQRLYPDVSNPGVSPLDLLIKGSNVAVIIQCGGLWFANGKFGITWKLSQAVVQRKQTFALNGQCLIQLNSSDKEKLKKAPAVESSTEVEMASKVAVEDSDEEVEEDEDEDEDEDEVEEEDDAPAPVPVPVPVVEVVVPPPAPAPVVVEANESASVKKRVVKKKTTA</sequence>
<feature type="compositionally biased region" description="Acidic residues" evidence="1">
    <location>
        <begin position="263"/>
        <end position="288"/>
    </location>
</feature>
<feature type="region of interest" description="Disordered" evidence="1">
    <location>
        <begin position="309"/>
        <end position="332"/>
    </location>
</feature>
<reference evidence="2" key="1">
    <citation type="journal article" date="2020" name="Nature">
        <title>Giant virus diversity and host interactions through global metagenomics.</title>
        <authorList>
            <person name="Schulz F."/>
            <person name="Roux S."/>
            <person name="Paez-Espino D."/>
            <person name="Jungbluth S."/>
            <person name="Walsh D.A."/>
            <person name="Denef V.J."/>
            <person name="McMahon K.D."/>
            <person name="Konstantinidis K.T."/>
            <person name="Eloe-Fadrosh E.A."/>
            <person name="Kyrpides N.C."/>
            <person name="Woyke T."/>
        </authorList>
    </citation>
    <scope>NUCLEOTIDE SEQUENCE</scope>
    <source>
        <strain evidence="2">GVMAG-M-3300023179-116</strain>
    </source>
</reference>
<proteinExistence type="predicted"/>
<evidence type="ECO:0000256" key="1">
    <source>
        <dbReference type="SAM" id="MobiDB-lite"/>
    </source>
</evidence>
<name>A0A6C0E3L1_9ZZZZ</name>
<dbReference type="EMBL" id="MN739733">
    <property type="protein sequence ID" value="QHT23634.1"/>
    <property type="molecule type" value="Genomic_DNA"/>
</dbReference>
<feature type="compositionally biased region" description="Basic residues" evidence="1">
    <location>
        <begin position="321"/>
        <end position="332"/>
    </location>
</feature>